<dbReference type="RefSeq" id="WP_027069541.1">
    <property type="nucleotide sequence ID" value="NZ_AUHT01000006.1"/>
</dbReference>
<evidence type="ECO:0000256" key="1">
    <source>
        <dbReference type="ARBA" id="ARBA00009670"/>
    </source>
</evidence>
<evidence type="ECO:0000259" key="3">
    <source>
        <dbReference type="PROSITE" id="PS50011"/>
    </source>
</evidence>
<gene>
    <name evidence="4" type="ORF">N791_07405</name>
</gene>
<keyword evidence="2" id="KW-0472">Membrane</keyword>
<dbReference type="InterPro" id="IPR000719">
    <property type="entry name" value="Prot_kinase_dom"/>
</dbReference>
<feature type="transmembrane region" description="Helical" evidence="2">
    <location>
        <begin position="503"/>
        <end position="523"/>
    </location>
</feature>
<organism evidence="4 5">
    <name type="scientific">Lysobacter defluvii IMMIB APB-9 = DSM 18482</name>
    <dbReference type="NCBI Taxonomy" id="1385515"/>
    <lineage>
        <taxon>Bacteria</taxon>
        <taxon>Pseudomonadati</taxon>
        <taxon>Pseudomonadota</taxon>
        <taxon>Gammaproteobacteria</taxon>
        <taxon>Lysobacterales</taxon>
        <taxon>Lysobacteraceae</taxon>
        <taxon>Novilysobacter</taxon>
    </lineage>
</organism>
<evidence type="ECO:0000313" key="5">
    <source>
        <dbReference type="Proteomes" id="UP000030003"/>
    </source>
</evidence>
<evidence type="ECO:0000313" key="4">
    <source>
        <dbReference type="EMBL" id="KGO99459.1"/>
    </source>
</evidence>
<dbReference type="InterPro" id="IPR011009">
    <property type="entry name" value="Kinase-like_dom_sf"/>
</dbReference>
<dbReference type="EMBL" id="AVBH01000015">
    <property type="protein sequence ID" value="KGO99459.1"/>
    <property type="molecule type" value="Genomic_DNA"/>
</dbReference>
<comment type="similarity">
    <text evidence="1">Belongs to the protein kinase superfamily. ADCK protein kinase family.</text>
</comment>
<dbReference type="InterPro" id="IPR050154">
    <property type="entry name" value="UbiB_kinase"/>
</dbReference>
<feature type="transmembrane region" description="Helical" evidence="2">
    <location>
        <begin position="535"/>
        <end position="561"/>
    </location>
</feature>
<reference evidence="4 5" key="1">
    <citation type="submission" date="2013-08" db="EMBL/GenBank/DDBJ databases">
        <title>Genomic analysis of Lysobacter defluvii.</title>
        <authorList>
            <person name="Wang Q."/>
            <person name="Wang G."/>
        </authorList>
    </citation>
    <scope>NUCLEOTIDE SEQUENCE [LARGE SCALE GENOMIC DNA]</scope>
    <source>
        <strain evidence="4 5">IMMIB APB-9</strain>
    </source>
</reference>
<comment type="caution">
    <text evidence="4">The sequence shown here is derived from an EMBL/GenBank/DDBJ whole genome shotgun (WGS) entry which is preliminary data.</text>
</comment>
<keyword evidence="5" id="KW-1185">Reference proteome</keyword>
<name>A0A0A0MAQ1_9GAMM</name>
<keyword evidence="2" id="KW-0812">Transmembrane</keyword>
<dbReference type="PANTHER" id="PTHR10566">
    <property type="entry name" value="CHAPERONE-ACTIVITY OF BC1 COMPLEX CABC1 -RELATED"/>
    <property type="match status" value="1"/>
</dbReference>
<dbReference type="InterPro" id="IPR004147">
    <property type="entry name" value="ABC1_dom"/>
</dbReference>
<dbReference type="eggNOG" id="COG0661">
    <property type="taxonomic scope" value="Bacteria"/>
</dbReference>
<dbReference type="Pfam" id="PF03109">
    <property type="entry name" value="ABC1"/>
    <property type="match status" value="1"/>
</dbReference>
<dbReference type="Proteomes" id="UP000030003">
    <property type="component" value="Unassembled WGS sequence"/>
</dbReference>
<dbReference type="OrthoDB" id="9795390at2"/>
<accession>A0A0A0MAQ1</accession>
<protein>
    <submittedName>
        <fullName evidence="4">ABC transporter substrate-binding protein</fullName>
    </submittedName>
</protein>
<keyword evidence="2" id="KW-1133">Transmembrane helix</keyword>
<dbReference type="PANTHER" id="PTHR10566:SF113">
    <property type="entry name" value="PROTEIN ACTIVITY OF BC1 COMPLEX KINASE 7, CHLOROPLASTIC"/>
    <property type="match status" value="1"/>
</dbReference>
<sequence length="575" mass="63356">MEHTGAARRDEAHHDGGAMRTARILGFLFKYRKAGVFEGLYLDDLHEHADHPANRDTRPEQFVNDLEELGPTFVKIGQALSTRPDMVPPDYLAALERMQDDVAPIDPAVVRGLVEEELGVRLAKVFTEFDDAPLGCASLAQVHRAVLRDGREVAVKVQRPEALERIRGDLDALAAIARRVDHNTRVGQRMRFTDWIHEFRRTLLAELDYRAEADNLSRFAEHLRAYPELVVPAPMRDLSTGRVLTMELVTGTKVTSITGLRRTECSLGGVAEALMRGYLDQAFVHGEIHADPHPGNLLLTPDNRLAIFDLGMVAHIPPRQRDHLLKLLFAAVDGRGEDVAGEGIAMGTRLSDFDEERYLREIGQLVARYAARQSTPGGGHPLSEGRLVLDLTRIATACGLRTPPELSLLGKTLLNLEAVSTALDPDMDVKSVVRDHLESVMRQRMRRTFSAAALAGEMIEVQELVREAPRQLTNILSLLGDNRMQVRVAGLDDSQLLEALQKIANRITTGVVIAALILASALVMRGGPGSGPTLFGYPAIALVLFLIGAGLGLYVVVSALVRDRRARPREQRAPR</sequence>
<dbReference type="SUPFAM" id="SSF56112">
    <property type="entry name" value="Protein kinase-like (PK-like)"/>
    <property type="match status" value="1"/>
</dbReference>
<dbReference type="GO" id="GO:0005524">
    <property type="term" value="F:ATP binding"/>
    <property type="evidence" value="ECO:0007669"/>
    <property type="project" value="InterPro"/>
</dbReference>
<dbReference type="GO" id="GO:0004672">
    <property type="term" value="F:protein kinase activity"/>
    <property type="evidence" value="ECO:0007669"/>
    <property type="project" value="InterPro"/>
</dbReference>
<dbReference type="PROSITE" id="PS50011">
    <property type="entry name" value="PROTEIN_KINASE_DOM"/>
    <property type="match status" value="1"/>
</dbReference>
<feature type="domain" description="Protein kinase" evidence="3">
    <location>
        <begin position="128"/>
        <end position="465"/>
    </location>
</feature>
<proteinExistence type="inferred from homology"/>
<dbReference type="STRING" id="1385515.GCA_000423325_01115"/>
<dbReference type="CDD" id="cd05121">
    <property type="entry name" value="ABC1_ADCK3-like"/>
    <property type="match status" value="1"/>
</dbReference>
<dbReference type="AlphaFoldDB" id="A0A0A0MAQ1"/>
<evidence type="ECO:0000256" key="2">
    <source>
        <dbReference type="SAM" id="Phobius"/>
    </source>
</evidence>